<feature type="transmembrane region" description="Helical" evidence="8">
    <location>
        <begin position="218"/>
        <end position="242"/>
    </location>
</feature>
<dbReference type="InterPro" id="IPR004761">
    <property type="entry name" value="Spore_GerAB"/>
</dbReference>
<dbReference type="AlphaFoldDB" id="A0A172TN28"/>
<evidence type="ECO:0000256" key="8">
    <source>
        <dbReference type="SAM" id="Phobius"/>
    </source>
</evidence>
<feature type="transmembrane region" description="Helical" evidence="8">
    <location>
        <begin position="38"/>
        <end position="60"/>
    </location>
</feature>
<feature type="transmembrane region" description="Helical" evidence="8">
    <location>
        <begin position="304"/>
        <end position="322"/>
    </location>
</feature>
<accession>A0A172TN28</accession>
<dbReference type="PATRIC" id="fig|1178515.4.peg.3994"/>
<dbReference type="EMBL" id="CP011388">
    <property type="protein sequence ID" value="ANE48153.1"/>
    <property type="molecule type" value="Genomic_DNA"/>
</dbReference>
<feature type="transmembrane region" description="Helical" evidence="8">
    <location>
        <begin position="12"/>
        <end position="32"/>
    </location>
</feature>
<feature type="transmembrane region" description="Helical" evidence="8">
    <location>
        <begin position="334"/>
        <end position="355"/>
    </location>
</feature>
<dbReference type="RefSeq" id="WP_068609649.1">
    <property type="nucleotide sequence ID" value="NZ_CP011388.1"/>
</dbReference>
<dbReference type="PANTHER" id="PTHR34975:SF2">
    <property type="entry name" value="SPORE GERMINATION PROTEIN A2"/>
    <property type="match status" value="1"/>
</dbReference>
<organism evidence="9 10">
    <name type="scientific">Paenibacillus swuensis</name>
    <dbReference type="NCBI Taxonomy" id="1178515"/>
    <lineage>
        <taxon>Bacteria</taxon>
        <taxon>Bacillati</taxon>
        <taxon>Bacillota</taxon>
        <taxon>Bacilli</taxon>
        <taxon>Bacillales</taxon>
        <taxon>Paenibacillaceae</taxon>
        <taxon>Paenibacillus</taxon>
    </lineage>
</organism>
<reference evidence="9 10" key="1">
    <citation type="submission" date="2015-01" db="EMBL/GenBank/DDBJ databases">
        <title>Paenibacillus swuensis/DY6/whole genome sequencing.</title>
        <authorList>
            <person name="Kim M.K."/>
            <person name="Srinivasan S."/>
            <person name="Lee J.-J."/>
        </authorList>
    </citation>
    <scope>NUCLEOTIDE SEQUENCE [LARGE SCALE GENOMIC DNA]</scope>
    <source>
        <strain evidence="9 10">DY6</strain>
    </source>
</reference>
<dbReference type="GO" id="GO:0009847">
    <property type="term" value="P:spore germination"/>
    <property type="evidence" value="ECO:0007669"/>
    <property type="project" value="InterPro"/>
</dbReference>
<keyword evidence="7 8" id="KW-0472">Membrane</keyword>
<dbReference type="KEGG" id="pswu:SY83_19745"/>
<comment type="similarity">
    <text evidence="2">Belongs to the amino acid-polyamine-organocation (APC) superfamily. Spore germination protein (SGP) (TC 2.A.3.9) family.</text>
</comment>
<protein>
    <submittedName>
        <fullName evidence="9">Uncharacterized protein</fullName>
    </submittedName>
</protein>
<dbReference type="Pfam" id="PF03845">
    <property type="entry name" value="Spore_permease"/>
    <property type="match status" value="1"/>
</dbReference>
<evidence type="ECO:0000256" key="6">
    <source>
        <dbReference type="ARBA" id="ARBA00022989"/>
    </source>
</evidence>
<dbReference type="GO" id="GO:0016020">
    <property type="term" value="C:membrane"/>
    <property type="evidence" value="ECO:0007669"/>
    <property type="project" value="UniProtKB-SubCell"/>
</dbReference>
<keyword evidence="4" id="KW-0309">Germination</keyword>
<dbReference type="Proteomes" id="UP000076927">
    <property type="component" value="Chromosome"/>
</dbReference>
<feature type="transmembrane region" description="Helical" evidence="8">
    <location>
        <begin position="186"/>
        <end position="206"/>
    </location>
</feature>
<proteinExistence type="inferred from homology"/>
<keyword evidence="6 8" id="KW-1133">Transmembrane helix</keyword>
<name>A0A172TN28_9BACL</name>
<keyword evidence="10" id="KW-1185">Reference proteome</keyword>
<gene>
    <name evidence="9" type="ORF">SY83_19745</name>
</gene>
<feature type="transmembrane region" description="Helical" evidence="8">
    <location>
        <begin position="271"/>
        <end position="292"/>
    </location>
</feature>
<evidence type="ECO:0000256" key="1">
    <source>
        <dbReference type="ARBA" id="ARBA00004141"/>
    </source>
</evidence>
<evidence type="ECO:0000256" key="3">
    <source>
        <dbReference type="ARBA" id="ARBA00022448"/>
    </source>
</evidence>
<sequence>MGYQQIPRMQFFLILTLVSIGITPIGNVQSLLKSYGHYAWWAVLIAYGINMITLMISVHLCERFPDQTIIQWSKVLLGRWIGSVYGVLLVIEMLIWGYQFFMKLWHLTTYTQLPLTHSAIVATATLLVVVYSVSRGIEAWARFATIITPLVLLMLSLVNIPQFFMLNVHRLLPLWGPIDSILDPKHLTVLFLFRPVMILFFLYPYVKKEPGKSLKTPVLMATTIGAVHLLMAIIFPIGIFGIRTAVHFTFPYQESLETVAFERLPIEKISFLSPVLWLLITMVGLILSLYCSMKGIRQISGFKSEYKILAGVGLIAWLIYLFPVTTEVWEVIQVYWSAFGLLLFQIIPTMLWLFLKVGGK</sequence>
<evidence type="ECO:0000256" key="5">
    <source>
        <dbReference type="ARBA" id="ARBA00022692"/>
    </source>
</evidence>
<dbReference type="PANTHER" id="PTHR34975">
    <property type="entry name" value="SPORE GERMINATION PROTEIN A2"/>
    <property type="match status" value="1"/>
</dbReference>
<evidence type="ECO:0000256" key="7">
    <source>
        <dbReference type="ARBA" id="ARBA00023136"/>
    </source>
</evidence>
<comment type="subcellular location">
    <subcellularLocation>
        <location evidence="1">Membrane</location>
        <topology evidence="1">Multi-pass membrane protein</topology>
    </subcellularLocation>
</comment>
<evidence type="ECO:0000256" key="4">
    <source>
        <dbReference type="ARBA" id="ARBA00022544"/>
    </source>
</evidence>
<evidence type="ECO:0000256" key="2">
    <source>
        <dbReference type="ARBA" id="ARBA00007998"/>
    </source>
</evidence>
<dbReference type="OrthoDB" id="2570041at2"/>
<feature type="transmembrane region" description="Helical" evidence="8">
    <location>
        <begin position="143"/>
        <end position="166"/>
    </location>
</feature>
<keyword evidence="5 8" id="KW-0812">Transmembrane</keyword>
<evidence type="ECO:0000313" key="10">
    <source>
        <dbReference type="Proteomes" id="UP000076927"/>
    </source>
</evidence>
<feature type="transmembrane region" description="Helical" evidence="8">
    <location>
        <begin position="113"/>
        <end position="131"/>
    </location>
</feature>
<evidence type="ECO:0000313" key="9">
    <source>
        <dbReference type="EMBL" id="ANE48153.1"/>
    </source>
</evidence>
<keyword evidence="3" id="KW-0813">Transport</keyword>
<feature type="transmembrane region" description="Helical" evidence="8">
    <location>
        <begin position="80"/>
        <end position="101"/>
    </location>
</feature>
<dbReference type="STRING" id="1178515.SY83_19745"/>